<gene>
    <name evidence="1" type="ORF">SCALOS_LOCUS6180</name>
</gene>
<feature type="non-terminal residue" evidence="1">
    <location>
        <position position="98"/>
    </location>
</feature>
<dbReference type="EMBL" id="CAJVPM010011339">
    <property type="protein sequence ID" value="CAG8580342.1"/>
    <property type="molecule type" value="Genomic_DNA"/>
</dbReference>
<accession>A0ACA9MBJ3</accession>
<organism evidence="1 2">
    <name type="scientific">Scutellospora calospora</name>
    <dbReference type="NCBI Taxonomy" id="85575"/>
    <lineage>
        <taxon>Eukaryota</taxon>
        <taxon>Fungi</taxon>
        <taxon>Fungi incertae sedis</taxon>
        <taxon>Mucoromycota</taxon>
        <taxon>Glomeromycotina</taxon>
        <taxon>Glomeromycetes</taxon>
        <taxon>Diversisporales</taxon>
        <taxon>Gigasporaceae</taxon>
        <taxon>Scutellospora</taxon>
    </lineage>
</organism>
<keyword evidence="2" id="KW-1185">Reference proteome</keyword>
<reference evidence="1" key="1">
    <citation type="submission" date="2021-06" db="EMBL/GenBank/DDBJ databases">
        <authorList>
            <person name="Kallberg Y."/>
            <person name="Tangrot J."/>
            <person name="Rosling A."/>
        </authorList>
    </citation>
    <scope>NUCLEOTIDE SEQUENCE</scope>
    <source>
        <strain evidence="1">AU212A</strain>
    </source>
</reference>
<sequence>TKRKALTKYPALEVALVEDKRTEKNQHEKSNFEHKYPLLVKLAIKLLSIPTLSALAKRNWSQFGFIYSKFYARLDNNKVKKLVAVSQKLRIQKNIVED</sequence>
<comment type="caution">
    <text evidence="1">The sequence shown here is derived from an EMBL/GenBank/DDBJ whole genome shotgun (WGS) entry which is preliminary data.</text>
</comment>
<evidence type="ECO:0000313" key="2">
    <source>
        <dbReference type="Proteomes" id="UP000789860"/>
    </source>
</evidence>
<name>A0ACA9MBJ3_9GLOM</name>
<feature type="non-terminal residue" evidence="1">
    <location>
        <position position="1"/>
    </location>
</feature>
<protein>
    <submittedName>
        <fullName evidence="1">7696_t:CDS:1</fullName>
    </submittedName>
</protein>
<evidence type="ECO:0000313" key="1">
    <source>
        <dbReference type="EMBL" id="CAG8580342.1"/>
    </source>
</evidence>
<dbReference type="Proteomes" id="UP000789860">
    <property type="component" value="Unassembled WGS sequence"/>
</dbReference>
<proteinExistence type="predicted"/>